<sequence>MARSSSCLVCCKCSVCLLGSPAGLMIPQGTARKHRQRDLARQANVRDRERILLDMRRRRDDQDDLGTQDGNDQINQGPSSGSRGAPRRDGPRNQQGQEAGRMAEDERDEEADRGHNHGPSASAAHGTAPHADVRLDPFRMAEHVDGDGDGDFPAWTRLLHIIIIWLCCARGLPRSCAQMLLSFVATVVLAGQNQPLHVDTVRKRLGVEVSFHRFAVCPNLDCQDALSIGVAEERGSCQLCGTPYFKQSSLADRKVPVRFFSYSPLIPFLQHCWNRPGFEAAVNSWRRRPLNDGFRDVYDGQAWREGSINENDNVFTSHRHHLNLAISLDWFEPFTRRGTGSYSMGVLAVRIDNLPASMRHRTENIHIAAILPGPKQTSSHGLESAMAPLIEELKTLDRGVAINVSTASHPRQPSTMRARVYLALSDMPGRAKLCGFADHNQHGKWCPYCCADAQDWVRGCLAGEVAEPRDWRRHREAAYTARAVPTARDGCLREHSAAWSPLYHLPYWYSVAGTPVDVMHALHLGACKRFVYSTLVEGKLLMMERGNFPVIEAILRSAKYPRDINTIDPNFLTPRGGSPTADAWSVFARFFMPLVLASQWAVELRRDASRQFTSTNPCFAQSAQGRTRSPIPFVVSIRCRALVEMSMTLSRIVQLSQRRYLTNAALSELDAAIKQHISDIATLIDPRWLVPNHHALFHLPEHIRRFGPPPRFWFYAHERLNGLLKNTNHNNHRGGELELALHNSYLQYCAVKNTLNSLGNHPTEQAFASIMAAENLSQVLLVDAPDRPWEEVTTVGEPMPAELTMLEINEITALIGNNVSPVDLPVSWDLYVDDLSDDGMPGPHQATTFGTHISLFESILVHNSVVTRHNQRSNARSGGSHVVFRHGGQTRLGLLQHAFSHSHLLRTTGAMVMETYVSVMMYDNSEWPEDHVLGRDTTHRLGYLLFDEGQTAAAVIPLRDVLDTFISTTASYITGNNNDTVRCAARLHP</sequence>
<organism evidence="2 3">
    <name type="scientific">Tilletia indica</name>
    <dbReference type="NCBI Taxonomy" id="43049"/>
    <lineage>
        <taxon>Eukaryota</taxon>
        <taxon>Fungi</taxon>
        <taxon>Dikarya</taxon>
        <taxon>Basidiomycota</taxon>
        <taxon>Ustilaginomycotina</taxon>
        <taxon>Exobasidiomycetes</taxon>
        <taxon>Tilletiales</taxon>
        <taxon>Tilletiaceae</taxon>
        <taxon>Tilletia</taxon>
    </lineage>
</organism>
<dbReference type="Pfam" id="PF02992">
    <property type="entry name" value="Transposase_21"/>
    <property type="match status" value="1"/>
</dbReference>
<protein>
    <submittedName>
        <fullName evidence="2">Uncharacterized protein</fullName>
    </submittedName>
</protein>
<feature type="compositionally biased region" description="Basic and acidic residues" evidence="1">
    <location>
        <begin position="50"/>
        <end position="61"/>
    </location>
</feature>
<keyword evidence="3" id="KW-1185">Reference proteome</keyword>
<gene>
    <name evidence="2" type="ORF">A4X13_0g458</name>
</gene>
<evidence type="ECO:0000313" key="3">
    <source>
        <dbReference type="Proteomes" id="UP000077521"/>
    </source>
</evidence>
<dbReference type="AlphaFoldDB" id="A0A177TH11"/>
<dbReference type="EMBL" id="LWDF02000015">
    <property type="protein sequence ID" value="KAE8260237.1"/>
    <property type="molecule type" value="Genomic_DNA"/>
</dbReference>
<evidence type="ECO:0000313" key="2">
    <source>
        <dbReference type="EMBL" id="KAE8260237.1"/>
    </source>
</evidence>
<dbReference type="Proteomes" id="UP000077521">
    <property type="component" value="Unassembled WGS sequence"/>
</dbReference>
<dbReference type="InterPro" id="IPR004242">
    <property type="entry name" value="Transposase_21"/>
</dbReference>
<feature type="region of interest" description="Disordered" evidence="1">
    <location>
        <begin position="50"/>
        <end position="129"/>
    </location>
</feature>
<dbReference type="PANTHER" id="PTHR46579:SF1">
    <property type="entry name" value="F5_8 TYPE C DOMAIN-CONTAINING PROTEIN"/>
    <property type="match status" value="1"/>
</dbReference>
<reference evidence="2" key="1">
    <citation type="submission" date="2016-04" db="EMBL/GenBank/DDBJ databases">
        <authorList>
            <person name="Nguyen H.D."/>
            <person name="Samba Siva P."/>
            <person name="Cullis J."/>
            <person name="Levesque C.A."/>
            <person name="Hambleton S."/>
        </authorList>
    </citation>
    <scope>NUCLEOTIDE SEQUENCE</scope>
    <source>
        <strain evidence="2">DAOMC 236416</strain>
    </source>
</reference>
<name>A0A177TH11_9BASI</name>
<accession>A0A177TH11</accession>
<proteinExistence type="predicted"/>
<feature type="compositionally biased region" description="Polar residues" evidence="1">
    <location>
        <begin position="68"/>
        <end position="82"/>
    </location>
</feature>
<comment type="caution">
    <text evidence="2">The sequence shown here is derived from an EMBL/GenBank/DDBJ whole genome shotgun (WGS) entry which is preliminary data.</text>
</comment>
<evidence type="ECO:0000256" key="1">
    <source>
        <dbReference type="SAM" id="MobiDB-lite"/>
    </source>
</evidence>
<dbReference type="PANTHER" id="PTHR46579">
    <property type="entry name" value="F5/8 TYPE C DOMAIN-CONTAINING PROTEIN-RELATED"/>
    <property type="match status" value="1"/>
</dbReference>
<reference evidence="2" key="2">
    <citation type="journal article" date="2019" name="IMA Fungus">
        <title>Genome sequencing and comparison of five Tilletia species to identify candidate genes for the detection of regulated species infecting wheat.</title>
        <authorList>
            <person name="Nguyen H.D.T."/>
            <person name="Sultana T."/>
            <person name="Kesanakurti P."/>
            <person name="Hambleton S."/>
        </authorList>
    </citation>
    <scope>NUCLEOTIDE SEQUENCE</scope>
    <source>
        <strain evidence="2">DAOMC 236416</strain>
    </source>
</reference>